<evidence type="ECO:0000313" key="2">
    <source>
        <dbReference type="Proteomes" id="UP000663828"/>
    </source>
</evidence>
<organism evidence="1 2">
    <name type="scientific">Adineta ricciae</name>
    <name type="common">Rotifer</name>
    <dbReference type="NCBI Taxonomy" id="249248"/>
    <lineage>
        <taxon>Eukaryota</taxon>
        <taxon>Metazoa</taxon>
        <taxon>Spiralia</taxon>
        <taxon>Gnathifera</taxon>
        <taxon>Rotifera</taxon>
        <taxon>Eurotatoria</taxon>
        <taxon>Bdelloidea</taxon>
        <taxon>Adinetida</taxon>
        <taxon>Adinetidae</taxon>
        <taxon>Adineta</taxon>
    </lineage>
</organism>
<feature type="non-terminal residue" evidence="1">
    <location>
        <position position="1"/>
    </location>
</feature>
<dbReference type="Proteomes" id="UP000663828">
    <property type="component" value="Unassembled WGS sequence"/>
</dbReference>
<protein>
    <submittedName>
        <fullName evidence="1">Uncharacterized protein</fullName>
    </submittedName>
</protein>
<sequence>MTNIGMLTPDRFQMERSHSLFNFPRRLILHPLEIDDDDDNGRGSPFASRFGPCDEAVSSTKKKAKAWSVRARRDEPNLLRGDRFIPRRIDLDRDYALDSLVSQNLQITSRVISSNNGQIVSIDQQQQQQQIVRQQRRTQKRTNQQAQTASSRKTLELLEHFMPQNRRIYNFGVKTL</sequence>
<name>A0A816FS43_ADIRI</name>
<dbReference type="EMBL" id="CAJNOR010011967">
    <property type="protein sequence ID" value="CAF1664847.1"/>
    <property type="molecule type" value="Genomic_DNA"/>
</dbReference>
<comment type="caution">
    <text evidence="1">The sequence shown here is derived from an EMBL/GenBank/DDBJ whole genome shotgun (WGS) entry which is preliminary data.</text>
</comment>
<proteinExistence type="predicted"/>
<gene>
    <name evidence="1" type="ORF">XAT740_LOCUS57575</name>
</gene>
<evidence type="ECO:0000313" key="1">
    <source>
        <dbReference type="EMBL" id="CAF1664847.1"/>
    </source>
</evidence>
<reference evidence="1" key="1">
    <citation type="submission" date="2021-02" db="EMBL/GenBank/DDBJ databases">
        <authorList>
            <person name="Nowell W R."/>
        </authorList>
    </citation>
    <scope>NUCLEOTIDE SEQUENCE</scope>
</reference>
<dbReference type="AlphaFoldDB" id="A0A816FS43"/>
<accession>A0A816FS43</accession>
<keyword evidence="2" id="KW-1185">Reference proteome</keyword>